<accession>A0ABU5RNN3</accession>
<protein>
    <submittedName>
        <fullName evidence="2">DUF456 family protein</fullName>
    </submittedName>
</protein>
<keyword evidence="1" id="KW-1133">Transmembrane helix</keyword>
<dbReference type="Pfam" id="PF04306">
    <property type="entry name" value="DUF456"/>
    <property type="match status" value="1"/>
</dbReference>
<evidence type="ECO:0000313" key="2">
    <source>
        <dbReference type="EMBL" id="MEA5389698.1"/>
    </source>
</evidence>
<keyword evidence="1" id="KW-0472">Membrane</keyword>
<proteinExistence type="predicted"/>
<dbReference type="InterPro" id="IPR007403">
    <property type="entry name" value="DUF456"/>
</dbReference>
<name>A0ABU5RNN3_9CYAN</name>
<organism evidence="2 3">
    <name type="scientific">Cyanobium gracile UHCC 0139</name>
    <dbReference type="NCBI Taxonomy" id="3110308"/>
    <lineage>
        <taxon>Bacteria</taxon>
        <taxon>Bacillati</taxon>
        <taxon>Cyanobacteriota</taxon>
        <taxon>Cyanophyceae</taxon>
        <taxon>Synechococcales</taxon>
        <taxon>Prochlorococcaceae</taxon>
        <taxon>Cyanobium</taxon>
    </lineage>
</organism>
<feature type="transmembrane region" description="Helical" evidence="1">
    <location>
        <begin position="14"/>
        <end position="31"/>
    </location>
</feature>
<gene>
    <name evidence="2" type="ORF">VB738_00360</name>
</gene>
<evidence type="ECO:0000313" key="3">
    <source>
        <dbReference type="Proteomes" id="UP001304461"/>
    </source>
</evidence>
<feature type="transmembrane region" description="Helical" evidence="1">
    <location>
        <begin position="93"/>
        <end position="111"/>
    </location>
</feature>
<sequence>MTPAHLPSLDRADLLWWIALLIQSLAIPGTVLPVAPGLTLLPLGALLWCWAVGWGSGWPALVLAVVLLLLGWGAEALGLLLGPARMQATRWSYVGAGVGLVVGLLGLLPALPVGGPLLGALVGPLLGASLGELITAPPSLGPPGLGRLRRSLLVGLAVVAGMLVSRLAQLLLALLGVLGFVLLTVGPLAHGAAG</sequence>
<dbReference type="Proteomes" id="UP001304461">
    <property type="component" value="Unassembled WGS sequence"/>
</dbReference>
<keyword evidence="1" id="KW-0812">Transmembrane</keyword>
<dbReference type="EMBL" id="JAYGHX010000001">
    <property type="protein sequence ID" value="MEA5389698.1"/>
    <property type="molecule type" value="Genomic_DNA"/>
</dbReference>
<evidence type="ECO:0000256" key="1">
    <source>
        <dbReference type="SAM" id="Phobius"/>
    </source>
</evidence>
<comment type="caution">
    <text evidence="2">The sequence shown here is derived from an EMBL/GenBank/DDBJ whole genome shotgun (WGS) entry which is preliminary data.</text>
</comment>
<feature type="transmembrane region" description="Helical" evidence="1">
    <location>
        <begin position="170"/>
        <end position="189"/>
    </location>
</feature>
<dbReference type="RefSeq" id="WP_323303842.1">
    <property type="nucleotide sequence ID" value="NZ_JAYGHX010000001.1"/>
</dbReference>
<reference evidence="2 3" key="1">
    <citation type="submission" date="2023-12" db="EMBL/GenBank/DDBJ databases">
        <title>Baltic Sea Cyanobacteria.</title>
        <authorList>
            <person name="Delbaje E."/>
            <person name="Fewer D.P."/>
            <person name="Shishido T.K."/>
        </authorList>
    </citation>
    <scope>NUCLEOTIDE SEQUENCE [LARGE SCALE GENOMIC DNA]</scope>
    <source>
        <strain evidence="2 3">UHCC 0139</strain>
    </source>
</reference>
<keyword evidence="3" id="KW-1185">Reference proteome</keyword>
<feature type="transmembrane region" description="Helical" evidence="1">
    <location>
        <begin position="61"/>
        <end position="81"/>
    </location>
</feature>